<proteinExistence type="predicted"/>
<organism evidence="2 3">
    <name type="scientific">Salarias fasciatus</name>
    <name type="common">Jewelled blenny</name>
    <name type="synonym">Blennius fasciatus</name>
    <dbReference type="NCBI Taxonomy" id="181472"/>
    <lineage>
        <taxon>Eukaryota</taxon>
        <taxon>Metazoa</taxon>
        <taxon>Chordata</taxon>
        <taxon>Craniata</taxon>
        <taxon>Vertebrata</taxon>
        <taxon>Euteleostomi</taxon>
        <taxon>Actinopterygii</taxon>
        <taxon>Neopterygii</taxon>
        <taxon>Teleostei</taxon>
        <taxon>Neoteleostei</taxon>
        <taxon>Acanthomorphata</taxon>
        <taxon>Ovalentaria</taxon>
        <taxon>Blenniimorphae</taxon>
        <taxon>Blenniiformes</taxon>
        <taxon>Blennioidei</taxon>
        <taxon>Blenniidae</taxon>
        <taxon>Salariinae</taxon>
        <taxon>Salarias</taxon>
    </lineage>
</organism>
<accession>A0A672HVA4</accession>
<feature type="compositionally biased region" description="Polar residues" evidence="1">
    <location>
        <begin position="1"/>
        <end position="11"/>
    </location>
</feature>
<dbReference type="AlphaFoldDB" id="A0A672HVA4"/>
<name>A0A672HVA4_SALFA</name>
<feature type="compositionally biased region" description="Polar residues" evidence="1">
    <location>
        <begin position="19"/>
        <end position="32"/>
    </location>
</feature>
<evidence type="ECO:0000313" key="2">
    <source>
        <dbReference type="Ensembl" id="ENSSFAP00005032907.1"/>
    </source>
</evidence>
<dbReference type="Proteomes" id="UP000472267">
    <property type="component" value="Unassembled WGS sequence"/>
</dbReference>
<protein>
    <submittedName>
        <fullName evidence="2">Uncharacterized protein</fullName>
    </submittedName>
</protein>
<reference evidence="2" key="1">
    <citation type="submission" date="2025-08" db="UniProtKB">
        <authorList>
            <consortium name="Ensembl"/>
        </authorList>
    </citation>
    <scope>IDENTIFICATION</scope>
</reference>
<reference evidence="2" key="2">
    <citation type="submission" date="2025-09" db="UniProtKB">
        <authorList>
            <consortium name="Ensembl"/>
        </authorList>
    </citation>
    <scope>IDENTIFICATION</scope>
</reference>
<evidence type="ECO:0000313" key="3">
    <source>
        <dbReference type="Proteomes" id="UP000472267"/>
    </source>
</evidence>
<feature type="compositionally biased region" description="Polar residues" evidence="1">
    <location>
        <begin position="258"/>
        <end position="268"/>
    </location>
</feature>
<evidence type="ECO:0000256" key="1">
    <source>
        <dbReference type="SAM" id="MobiDB-lite"/>
    </source>
</evidence>
<dbReference type="Ensembl" id="ENSSFAT00005034066.1">
    <property type="protein sequence ID" value="ENSSFAP00005032907.1"/>
    <property type="gene ID" value="ENSSFAG00005016661.1"/>
</dbReference>
<keyword evidence="3" id="KW-1185">Reference proteome</keyword>
<feature type="region of interest" description="Disordered" evidence="1">
    <location>
        <begin position="1"/>
        <end position="82"/>
    </location>
</feature>
<feature type="region of interest" description="Disordered" evidence="1">
    <location>
        <begin position="220"/>
        <end position="268"/>
    </location>
</feature>
<sequence length="268" mass="27909">MASLPSRSQSPGCGAVSPSRMSLRTSQGSTYDSPVLSEPRPLAAVFPGTTMPPSCPSPASPGSAPSPTGGGAPTGSPPRAEMTAVPQHLGSTLPRQSRPLAYGADPYGLFQRSALPRPDSLIGLHSSYGGHGGQVDPELRAALSPDCHMTPLFDQRSFHSPLFHSPAHEAQAALYRTAAGLGTLPRTTSHCGTLPYQSSSYGLNPAGYLDSFRAAAEPGFPHRHSGLERAVTPTPSIESLHKDPRWAADQPGPAAGSWNCSQMGSRLV</sequence>